<proteinExistence type="predicted"/>
<reference evidence="2" key="1">
    <citation type="submission" date="2020-07" db="EMBL/GenBank/DDBJ databases">
        <title>A new Micromonospora strain with potent antibiotic activity isolated from the microbiome of a mid-Atlantic deep-sea sponge.</title>
        <authorList>
            <person name="Back C.R."/>
            <person name="Stennett H.L."/>
            <person name="Williams S.E."/>
            <person name="Wang L."/>
            <person name="Ojeda Gomez J."/>
            <person name="Abdulle O.M."/>
            <person name="Duffy T."/>
            <person name="Hendry K.R."/>
            <person name="Powell D."/>
            <person name="Stach J.E."/>
            <person name="Essex-Lopresti A.E."/>
            <person name="Willis C.L."/>
            <person name="Curnow P."/>
            <person name="Race P.R."/>
        </authorList>
    </citation>
    <scope>NUCLEOTIDE SEQUENCE [LARGE SCALE GENOMIC DNA]</scope>
    <source>
        <strain evidence="2">28ISP2-46</strain>
    </source>
</reference>
<dbReference type="NCBIfam" id="NF038070">
    <property type="entry name" value="LmbU_fam_TF"/>
    <property type="match status" value="1"/>
</dbReference>
<dbReference type="EMBL" id="CP059322">
    <property type="protein sequence ID" value="QLQ36679.1"/>
    <property type="molecule type" value="Genomic_DNA"/>
</dbReference>
<evidence type="ECO:0000313" key="2">
    <source>
        <dbReference type="Proteomes" id="UP000510844"/>
    </source>
</evidence>
<organism evidence="1 2">
    <name type="scientific">Micromonospora robiginosa</name>
    <dbReference type="NCBI Taxonomy" id="2749844"/>
    <lineage>
        <taxon>Bacteria</taxon>
        <taxon>Bacillati</taxon>
        <taxon>Actinomycetota</taxon>
        <taxon>Actinomycetes</taxon>
        <taxon>Micromonosporales</taxon>
        <taxon>Micromonosporaceae</taxon>
        <taxon>Micromonospora</taxon>
    </lineage>
</organism>
<reference evidence="1 2" key="2">
    <citation type="journal article" date="2021" name="Mar. Drugs">
        <title>A New Micromonospora Strain with Antibiotic Activity Isolated from the Microbiome of a Mid-Atlantic Deep-Sea Sponge.</title>
        <authorList>
            <person name="Back C.R."/>
            <person name="Stennett H.L."/>
            <person name="Williams S.E."/>
            <person name="Wang L."/>
            <person name="Ojeda Gomez J."/>
            <person name="Abdulle O.M."/>
            <person name="Duffy T."/>
            <person name="Neal C."/>
            <person name="Mantell J."/>
            <person name="Jepson M.A."/>
            <person name="Hendry K.R."/>
            <person name="Powell D."/>
            <person name="Stach J.E.M."/>
            <person name="Essex-Lopresti A.E."/>
            <person name="Willis C.L."/>
            <person name="Curnow P."/>
            <person name="Race P.R."/>
        </authorList>
    </citation>
    <scope>NUCLEOTIDE SEQUENCE [LARGE SCALE GENOMIC DNA]</scope>
    <source>
        <strain evidence="1 2">28ISP2-46</strain>
    </source>
</reference>
<dbReference type="RefSeq" id="WP_181569194.1">
    <property type="nucleotide sequence ID" value="NZ_CP059322.2"/>
</dbReference>
<accession>A0A7L6B409</accession>
<gene>
    <name evidence="1" type="ORF">H1D33_26005</name>
</gene>
<dbReference type="Proteomes" id="UP000510844">
    <property type="component" value="Chromosome"/>
</dbReference>
<dbReference type="InterPro" id="IPR049735">
    <property type="entry name" value="NovE/LmbU-like"/>
</dbReference>
<protein>
    <submittedName>
        <fullName evidence="1">LmbU family transcriptional regulator</fullName>
    </submittedName>
</protein>
<dbReference type="KEGG" id="mfeu:H1D33_26005"/>
<sequence length="192" mass="21607">MITPVGLRIPGDLSFDGWERAGRQLSRIIDSTAWCLGDWLVYGKHKYADRYLQAIQMADLDYQTLRNYAWVARRFELGRRRDGLSFQHHAEVASLVPAEQDHWLDEAERHGWSRNQLRRNVRAGRRGLAPTAATNAAVLPRVSVPSDRFERWQAAADRSSTDFGEWIVAALDRAAAQALRAEAAASPHSSAA</sequence>
<dbReference type="AlphaFoldDB" id="A0A7L6B409"/>
<keyword evidence="2" id="KW-1185">Reference proteome</keyword>
<evidence type="ECO:0000313" key="1">
    <source>
        <dbReference type="EMBL" id="QLQ36679.1"/>
    </source>
</evidence>
<name>A0A7L6B409_9ACTN</name>